<dbReference type="Gene3D" id="3.40.50.300">
    <property type="entry name" value="P-loop containing nucleotide triphosphate hydrolases"/>
    <property type="match status" value="1"/>
</dbReference>
<keyword evidence="4" id="KW-1185">Reference proteome</keyword>
<sequence>MTVLPHQLTRAHGATAPTGEPDLSAVGLPAAVGRWQPTRAGAVNSWAWADETLLFADGWLALAGPNGSGKSLTASMLVTLLLDADWAPKALSVSGESAGTLADRHTNRNPREDRTGAWWLEYGRRAADDDTVEYLTTGVWLRSAGGDLHRAFFVVPARIGVELSLQTDREPVSIEDLAAQLAASGGRLFTDSQRLARAAGHHLTVGKEDGYKSEVRTALFAPLDDVQFDALLGVLRSLRSVRTAEAISPNEMRRVLTEALPALDPVRLAVIAEAMERIADLEQQLSRGREEVRLLDRAEHAYRRYVTALTQAEAASLLAAVTRLDDQTRKTRKADTDLATATSAVEAANNRRRQLREALTKIEGRLAAADAELRNHAGADLPHLEQRLTDLEEQHRREAARSAKLRQNADRATSQNTEAAQDAQAAQRHLSGLTTELQAAGTRIGADPVLDRLLQATALLAEAGPDTETSQLNTSQLASTPSGWTDLRGQQIRRVDDALRQHSGAQEQQLAAAAELRRAEDEQDGRERRCAQAATDRQGREHELRASLAHWERGRVELPELPPTLVDHTERTDLDRLARWLSVAAQATTRRIDVGGHQQAVAAAGAAEQAASGALRRATAAQEAAEAEAIAAGDALKQAETAAQADQAAAATARADAAATHDQAVAAAHQITTAAQRALHTATATATEVATEWAGEVAAWRTGLVHLSPDAVPLPDDPDLIDLPVVALAVERAHAAAAADLRVRITDANRLVKDSEQSVGDVAAKLAEAQREAPVPSAPPWRPARIDSRAAPFWSLVDFAPQVTPQQADRLEGALLVAGLLDALVNQNGTVTAGDVTITAEVPASGRCLADFLVVEADPSVPADRITTLLRAVAVDDPDSDIASGRLQVGSLTALAPPDYQARFIGRTARERARLAHVAALQASLDQAEAALREAQRVRAVLDQDLAAASAERDRFPATAGLYGARERVIELRLAFGVAQRETAEQLAAAQLALQRRLAEIDAAETATAARLAEAQRVANDKTEIAVGRRTAREQADAEHATAMEQLAVATANLEQAEAAQRQAEGERADFPDLGPVRTAQHDEDLATHDLANAEVAVQEATARHADASGQVRSAVRELNAAATLPDGMMLPTAADPLYTLRDAVAALGQQVQSWQNAAARTIDLLLRWHNTDEAAEAALGDATTGEAEAETARLAVAKVQAQVDEIRQLHGADYEHLRTTRNTLDQQRTANHEEDERVLLNREEASNRAAQAKATLDALVPQRQQAERQRDLCARRIGLLVTHKLATVPDDLPTDVDGHPAHVTAAIAWSRRILAEETSGDRLGALTESRDRALQTLEGTVRTANQALMKFRQQVDIATLDGTDWRRVTLVATNAAVGEDLLQAVATLRATTSRLEADLREDVKATLKTSMFTELRRDIQDRRELAQELVRQIRATLAGVRTGVERVGVEVDWTVRQDPDAQRMIELLTAPPSDDTFNQMYEVLRKRMDDAATEAWADRVAHTFDYRSWHEWHINITHRSFSTDGSEVFRPVNARSNPLKALSTGESRLATMLPLLAAAWSMYSDQRYNGPRLLSIDEIDAAFDEPNLRQIFALLRGWNFDVLATTPTMTPMIKREVRQVVVHQLVTTGRSRVTVPWLWRGHGEPQPLTFDFSPAADDPQDS</sequence>
<evidence type="ECO:0000313" key="3">
    <source>
        <dbReference type="EMBL" id="GAA4259706.1"/>
    </source>
</evidence>
<keyword evidence="1" id="KW-0175">Coiled coil</keyword>
<feature type="region of interest" description="Disordered" evidence="2">
    <location>
        <begin position="465"/>
        <end position="485"/>
    </location>
</feature>
<dbReference type="PANTHER" id="PTHR23159">
    <property type="entry name" value="CENTROSOMAL PROTEIN 2"/>
    <property type="match status" value="1"/>
</dbReference>
<dbReference type="RefSeq" id="WP_345136607.1">
    <property type="nucleotide sequence ID" value="NZ_BAABAT010000037.1"/>
</dbReference>
<feature type="coiled-coil region" evidence="1">
    <location>
        <begin position="918"/>
        <end position="952"/>
    </location>
</feature>
<dbReference type="InterPro" id="IPR027417">
    <property type="entry name" value="P-loop_NTPase"/>
</dbReference>
<gene>
    <name evidence="3" type="ORF">GCM10022255_085340</name>
</gene>
<accession>A0ABP8DMH7</accession>
<feature type="region of interest" description="Disordered" evidence="2">
    <location>
        <begin position="394"/>
        <end position="427"/>
    </location>
</feature>
<evidence type="ECO:0000313" key="4">
    <source>
        <dbReference type="Proteomes" id="UP001500620"/>
    </source>
</evidence>
<feature type="coiled-coil region" evidence="1">
    <location>
        <begin position="271"/>
        <end position="298"/>
    </location>
</feature>
<comment type="caution">
    <text evidence="3">The sequence shown here is derived from an EMBL/GenBank/DDBJ whole genome shotgun (WGS) entry which is preliminary data.</text>
</comment>
<organism evidence="3 4">
    <name type="scientific">Dactylosporangium darangshiense</name>
    <dbReference type="NCBI Taxonomy" id="579108"/>
    <lineage>
        <taxon>Bacteria</taxon>
        <taxon>Bacillati</taxon>
        <taxon>Actinomycetota</taxon>
        <taxon>Actinomycetes</taxon>
        <taxon>Micromonosporales</taxon>
        <taxon>Micromonosporaceae</taxon>
        <taxon>Dactylosporangium</taxon>
    </lineage>
</organism>
<evidence type="ECO:0008006" key="5">
    <source>
        <dbReference type="Google" id="ProtNLM"/>
    </source>
</evidence>
<feature type="region of interest" description="Disordered" evidence="2">
    <location>
        <begin position="1"/>
        <end position="22"/>
    </location>
</feature>
<dbReference type="SUPFAM" id="SSF52540">
    <property type="entry name" value="P-loop containing nucleoside triphosphate hydrolases"/>
    <property type="match status" value="1"/>
</dbReference>
<feature type="region of interest" description="Disordered" evidence="2">
    <location>
        <begin position="1056"/>
        <end position="1078"/>
    </location>
</feature>
<feature type="region of interest" description="Disordered" evidence="2">
    <location>
        <begin position="515"/>
        <end position="542"/>
    </location>
</feature>
<protein>
    <recommendedName>
        <fullName evidence="5">Exonuclease SbcCD, C subunit</fullName>
    </recommendedName>
</protein>
<feature type="compositionally biased region" description="Basic and acidic residues" evidence="2">
    <location>
        <begin position="515"/>
        <end position="530"/>
    </location>
</feature>
<dbReference type="EMBL" id="BAABAT010000037">
    <property type="protein sequence ID" value="GAA4259706.1"/>
    <property type="molecule type" value="Genomic_DNA"/>
</dbReference>
<dbReference type="PANTHER" id="PTHR23159:SF31">
    <property type="entry name" value="CENTROSOME-ASSOCIATED PROTEIN CEP250 ISOFORM X1"/>
    <property type="match status" value="1"/>
</dbReference>
<feature type="compositionally biased region" description="Polar residues" evidence="2">
    <location>
        <begin position="410"/>
        <end position="419"/>
    </location>
</feature>
<evidence type="ECO:0000256" key="1">
    <source>
        <dbReference type="SAM" id="Coils"/>
    </source>
</evidence>
<evidence type="ECO:0000256" key="2">
    <source>
        <dbReference type="SAM" id="MobiDB-lite"/>
    </source>
</evidence>
<feature type="compositionally biased region" description="Polar residues" evidence="2">
    <location>
        <begin position="467"/>
        <end position="483"/>
    </location>
</feature>
<name>A0ABP8DMH7_9ACTN</name>
<reference evidence="4" key="1">
    <citation type="journal article" date="2019" name="Int. J. Syst. Evol. Microbiol.">
        <title>The Global Catalogue of Microorganisms (GCM) 10K type strain sequencing project: providing services to taxonomists for standard genome sequencing and annotation.</title>
        <authorList>
            <consortium name="The Broad Institute Genomics Platform"/>
            <consortium name="The Broad Institute Genome Sequencing Center for Infectious Disease"/>
            <person name="Wu L."/>
            <person name="Ma J."/>
        </authorList>
    </citation>
    <scope>NUCLEOTIDE SEQUENCE [LARGE SCALE GENOMIC DNA]</scope>
    <source>
        <strain evidence="4">JCM 17441</strain>
    </source>
</reference>
<dbReference type="Pfam" id="PF13558">
    <property type="entry name" value="SbcC_Walker_B"/>
    <property type="match status" value="1"/>
</dbReference>
<dbReference type="Proteomes" id="UP001500620">
    <property type="component" value="Unassembled WGS sequence"/>
</dbReference>
<proteinExistence type="predicted"/>